<protein>
    <submittedName>
        <fullName evidence="1">Type III secretion apparatus protein, HrpE/YscL family</fullName>
    </submittedName>
</protein>
<gene>
    <name evidence="1" type="ORF">NCTC12026_00366</name>
</gene>
<organism evidence="1 2">
    <name type="scientific">Providencia rustigianii</name>
    <dbReference type="NCBI Taxonomy" id="158850"/>
    <lineage>
        <taxon>Bacteria</taxon>
        <taxon>Pseudomonadati</taxon>
        <taxon>Pseudomonadota</taxon>
        <taxon>Gammaproteobacteria</taxon>
        <taxon>Enterobacterales</taxon>
        <taxon>Morganellaceae</taxon>
        <taxon>Providencia</taxon>
    </lineage>
</organism>
<evidence type="ECO:0000313" key="1">
    <source>
        <dbReference type="EMBL" id="SUC34037.1"/>
    </source>
</evidence>
<dbReference type="EMBL" id="UGUA01000002">
    <property type="protein sequence ID" value="SUC34037.1"/>
    <property type="molecule type" value="Genomic_DNA"/>
</dbReference>
<dbReference type="OrthoDB" id="6480851at2"/>
<dbReference type="AlphaFoldDB" id="A0A379FZC0"/>
<sequence length="214" mass="24353">MSEKTAPNIQQTMIENVLIKHQALSTNQYAQAVIKQAQQKASDCHQQAQLAQEAIHAIAYQQGYQDGLAQLLHDFIDAIETSEKEYQKTINQTETHLVNLLTSLFSDERLQQIVAEHFTLSYHHGSNARLHIPAKLQEKIPNNMVGLTVIPASDNTIAFEIDNKITYFSPKIATKKTLPQIFAISTRCQIHQQHKQAYNNLIKQLQVMENHNED</sequence>
<proteinExistence type="predicted"/>
<name>A0A379FZC0_9GAMM</name>
<dbReference type="RefSeq" id="WP_112835872.1">
    <property type="nucleotide sequence ID" value="NZ_UAUA01000018.1"/>
</dbReference>
<reference evidence="1 2" key="1">
    <citation type="submission" date="2018-06" db="EMBL/GenBank/DDBJ databases">
        <authorList>
            <consortium name="Pathogen Informatics"/>
            <person name="Doyle S."/>
        </authorList>
    </citation>
    <scope>NUCLEOTIDE SEQUENCE [LARGE SCALE GENOMIC DNA]</scope>
    <source>
        <strain evidence="1 2">NCTC12026</strain>
    </source>
</reference>
<evidence type="ECO:0000313" key="2">
    <source>
        <dbReference type="Proteomes" id="UP000255129"/>
    </source>
</evidence>
<dbReference type="Proteomes" id="UP000255129">
    <property type="component" value="Unassembled WGS sequence"/>
</dbReference>
<accession>A0A379FZC0</accession>